<gene>
    <name evidence="1" type="ORF">HID58_001106</name>
</gene>
<dbReference type="Proteomes" id="UP000824890">
    <property type="component" value="Unassembled WGS sequence"/>
</dbReference>
<dbReference type="Gene3D" id="3.30.43.10">
    <property type="entry name" value="Uridine Diphospho-n-acetylenolpyruvylglucosamine Reductase, domain 2"/>
    <property type="match status" value="1"/>
</dbReference>
<feature type="non-terminal residue" evidence="1">
    <location>
        <position position="1"/>
    </location>
</feature>
<evidence type="ECO:0000313" key="1">
    <source>
        <dbReference type="EMBL" id="KAH0941469.1"/>
    </source>
</evidence>
<comment type="caution">
    <text evidence="1">The sequence shown here is derived from an EMBL/GenBank/DDBJ whole genome shotgun (WGS) entry which is preliminary data.</text>
</comment>
<organism evidence="1 2">
    <name type="scientific">Brassica napus</name>
    <name type="common">Rape</name>
    <dbReference type="NCBI Taxonomy" id="3708"/>
    <lineage>
        <taxon>Eukaryota</taxon>
        <taxon>Viridiplantae</taxon>
        <taxon>Streptophyta</taxon>
        <taxon>Embryophyta</taxon>
        <taxon>Tracheophyta</taxon>
        <taxon>Spermatophyta</taxon>
        <taxon>Magnoliopsida</taxon>
        <taxon>eudicotyledons</taxon>
        <taxon>Gunneridae</taxon>
        <taxon>Pentapetalae</taxon>
        <taxon>rosids</taxon>
        <taxon>malvids</taxon>
        <taxon>Brassicales</taxon>
        <taxon>Brassicaceae</taxon>
        <taxon>Brassiceae</taxon>
        <taxon>Brassica</taxon>
    </lineage>
</organism>
<proteinExistence type="predicted"/>
<reference evidence="1 2" key="1">
    <citation type="submission" date="2021-05" db="EMBL/GenBank/DDBJ databases">
        <title>Genome Assembly of Synthetic Allotetraploid Brassica napus Reveals Homoeologous Exchanges between Subgenomes.</title>
        <authorList>
            <person name="Davis J.T."/>
        </authorList>
    </citation>
    <scope>NUCLEOTIDE SEQUENCE [LARGE SCALE GENOMIC DNA]</scope>
    <source>
        <strain evidence="2">cv. Da-Ae</strain>
        <tissue evidence="1">Seedling</tissue>
    </source>
</reference>
<name>A0ABQ8EIL7_BRANA</name>
<sequence length="154" mass="17392">CLKKLSKPDKDLEHYTCSLPETSNTRNKQTNMRDLALCLFIFILAKHVSSVPTKEQFQSCLSTISKNPNNLTNHTSDSSLHTASLKTSSPSSNILNLNFTSLKPILTLKPKSESEIKKSILCSKKLGVQNPKWWSRLRRPLLPLTNTLHNHRPS</sequence>
<dbReference type="InterPro" id="IPR016167">
    <property type="entry name" value="FAD-bd_PCMH_sub1"/>
</dbReference>
<protein>
    <submittedName>
        <fullName evidence="1">Uncharacterized protein</fullName>
    </submittedName>
</protein>
<keyword evidence="2" id="KW-1185">Reference proteome</keyword>
<accession>A0ABQ8EIL7</accession>
<evidence type="ECO:0000313" key="2">
    <source>
        <dbReference type="Proteomes" id="UP000824890"/>
    </source>
</evidence>
<dbReference type="EMBL" id="JAGKQM010000001">
    <property type="protein sequence ID" value="KAH0941469.1"/>
    <property type="molecule type" value="Genomic_DNA"/>
</dbReference>